<proteinExistence type="inferred from homology"/>
<name>A0AAD9NV21_RIDPI</name>
<evidence type="ECO:0000259" key="3">
    <source>
        <dbReference type="Pfam" id="PF01048"/>
    </source>
</evidence>
<dbReference type="EMBL" id="JAODUO010000439">
    <property type="protein sequence ID" value="KAK2180534.1"/>
    <property type="molecule type" value="Genomic_DNA"/>
</dbReference>
<feature type="domain" description="Nucleoside phosphorylase" evidence="3">
    <location>
        <begin position="144"/>
        <end position="346"/>
    </location>
</feature>
<comment type="similarity">
    <text evidence="1">Belongs to the PNP/UDP phosphorylase family.</text>
</comment>
<dbReference type="SUPFAM" id="SSF53167">
    <property type="entry name" value="Purine and uridine phosphorylases"/>
    <property type="match status" value="2"/>
</dbReference>
<dbReference type="PANTHER" id="PTHR43691">
    <property type="entry name" value="URIDINE PHOSPHORYLASE"/>
    <property type="match status" value="1"/>
</dbReference>
<feature type="binding site" evidence="2">
    <location>
        <position position="261"/>
    </location>
    <ligand>
        <name>substrate</name>
    </ligand>
</feature>
<dbReference type="PANTHER" id="PTHR43691:SF11">
    <property type="entry name" value="FI09636P-RELATED"/>
    <property type="match status" value="1"/>
</dbReference>
<protein>
    <recommendedName>
        <fullName evidence="3">Nucleoside phosphorylase domain-containing protein</fullName>
    </recommendedName>
</protein>
<dbReference type="AlphaFoldDB" id="A0AAD9NV21"/>
<keyword evidence="5" id="KW-1185">Reference proteome</keyword>
<dbReference type="CDD" id="cd17763">
    <property type="entry name" value="UP_hUPP-like"/>
    <property type="match status" value="1"/>
</dbReference>
<evidence type="ECO:0000256" key="1">
    <source>
        <dbReference type="ARBA" id="ARBA00010456"/>
    </source>
</evidence>
<dbReference type="InterPro" id="IPR010059">
    <property type="entry name" value="Uridine_phosphorylase_euk"/>
</dbReference>
<organism evidence="4 5">
    <name type="scientific">Ridgeia piscesae</name>
    <name type="common">Tubeworm</name>
    <dbReference type="NCBI Taxonomy" id="27915"/>
    <lineage>
        <taxon>Eukaryota</taxon>
        <taxon>Metazoa</taxon>
        <taxon>Spiralia</taxon>
        <taxon>Lophotrochozoa</taxon>
        <taxon>Annelida</taxon>
        <taxon>Polychaeta</taxon>
        <taxon>Sedentaria</taxon>
        <taxon>Canalipalpata</taxon>
        <taxon>Sabellida</taxon>
        <taxon>Siboglinidae</taxon>
        <taxon>Ridgeia</taxon>
    </lineage>
</organism>
<evidence type="ECO:0000256" key="2">
    <source>
        <dbReference type="PIRSR" id="PIRSR610059-50"/>
    </source>
</evidence>
<dbReference type="Gene3D" id="3.40.50.1580">
    <property type="entry name" value="Nucleoside phosphorylase domain"/>
    <property type="match status" value="2"/>
</dbReference>
<comment type="caution">
    <text evidence="4">The sequence shown here is derived from an EMBL/GenBank/DDBJ whole genome shotgun (WGS) entry which is preliminary data.</text>
</comment>
<sequence length="354" mass="38975">MPLKLPNPHIEQMEEDILYHLALGTKTHDLKAMFGDIKFVVLGGSPRRMEMFAYYMLEQIGCVLPTGQTLTNIAGKTDRYVLFKVGPVLIVSHGMGIPSIQIVLHEIIKLVHHAQCTGVLFFRIGTCGGLGMSPVDNVSNMPSVTHTSHGIGNGSCSIVLHEVLKMLRYAEATQDVMIMRMGTCGGIGLPPGSVVVSNSTVDGLFKPYLEMAILGKVVKRPSYLDKELVEDLMSCAQDDDGFKTVRGKTMCTLDFYEGQARLDGAFCDYTEKDKINFLKRANEEGVCNIEMESLCFAAMCHHANIKGAVVCVTILDRLQGDQVSTPHDTLKAWDQRPATIVARLIRKKLGLDKK</sequence>
<dbReference type="Pfam" id="PF01048">
    <property type="entry name" value="PNP_UDP_1"/>
    <property type="match status" value="2"/>
</dbReference>
<dbReference type="NCBIfam" id="TIGR01719">
    <property type="entry name" value="euk_UDPppase"/>
    <property type="match status" value="1"/>
</dbReference>
<dbReference type="GO" id="GO:0005829">
    <property type="term" value="C:cytosol"/>
    <property type="evidence" value="ECO:0007669"/>
    <property type="project" value="TreeGrafter"/>
</dbReference>
<dbReference type="GO" id="GO:0009166">
    <property type="term" value="P:nucleotide catabolic process"/>
    <property type="evidence" value="ECO:0007669"/>
    <property type="project" value="InterPro"/>
</dbReference>
<feature type="binding site" evidence="2">
    <location>
        <position position="259"/>
    </location>
    <ligand>
        <name>substrate</name>
    </ligand>
</feature>
<reference evidence="4" key="1">
    <citation type="journal article" date="2023" name="Mol. Biol. Evol.">
        <title>Third-Generation Sequencing Reveals the Adaptive Role of the Epigenome in Three Deep-Sea Polychaetes.</title>
        <authorList>
            <person name="Perez M."/>
            <person name="Aroh O."/>
            <person name="Sun Y."/>
            <person name="Lan Y."/>
            <person name="Juniper S.K."/>
            <person name="Young C.R."/>
            <person name="Angers B."/>
            <person name="Qian P.Y."/>
        </authorList>
    </citation>
    <scope>NUCLEOTIDE SEQUENCE</scope>
    <source>
        <strain evidence="4">R07B-5</strain>
    </source>
</reference>
<evidence type="ECO:0000313" key="5">
    <source>
        <dbReference type="Proteomes" id="UP001209878"/>
    </source>
</evidence>
<evidence type="ECO:0000313" key="4">
    <source>
        <dbReference type="EMBL" id="KAK2180534.1"/>
    </source>
</evidence>
<dbReference type="Proteomes" id="UP001209878">
    <property type="component" value="Unassembled WGS sequence"/>
</dbReference>
<gene>
    <name evidence="4" type="ORF">NP493_439g03023</name>
</gene>
<dbReference type="InterPro" id="IPR035994">
    <property type="entry name" value="Nucleoside_phosphorylase_sf"/>
</dbReference>
<accession>A0AAD9NV21</accession>
<dbReference type="GO" id="GO:0004850">
    <property type="term" value="F:uridine phosphorylase activity"/>
    <property type="evidence" value="ECO:0007669"/>
    <property type="project" value="InterPro"/>
</dbReference>
<dbReference type="GO" id="GO:0006218">
    <property type="term" value="P:uridine catabolic process"/>
    <property type="evidence" value="ECO:0007669"/>
    <property type="project" value="TreeGrafter"/>
</dbReference>
<dbReference type="InterPro" id="IPR000845">
    <property type="entry name" value="Nucleoside_phosphorylase_d"/>
</dbReference>
<feature type="binding site" evidence="2">
    <location>
        <begin position="180"/>
        <end position="183"/>
    </location>
    <ligand>
        <name>phosphate</name>
        <dbReference type="ChEBI" id="CHEBI:43474"/>
    </ligand>
</feature>
<feature type="binding site" evidence="2">
    <location>
        <position position="79"/>
    </location>
    <ligand>
        <name>phosphate</name>
        <dbReference type="ChEBI" id="CHEBI:43474"/>
    </ligand>
</feature>
<feature type="domain" description="Nucleoside phosphorylase" evidence="3">
    <location>
        <begin position="38"/>
        <end position="131"/>
    </location>
</feature>